<dbReference type="PROSITE" id="PS50850">
    <property type="entry name" value="MFS"/>
    <property type="match status" value="1"/>
</dbReference>
<feature type="transmembrane region" description="Helical" evidence="6">
    <location>
        <begin position="142"/>
        <end position="164"/>
    </location>
</feature>
<feature type="transmembrane region" description="Helical" evidence="6">
    <location>
        <begin position="170"/>
        <end position="189"/>
    </location>
</feature>
<dbReference type="CDD" id="cd17324">
    <property type="entry name" value="MFS_NepI_like"/>
    <property type="match status" value="1"/>
</dbReference>
<dbReference type="InterPro" id="IPR011701">
    <property type="entry name" value="MFS"/>
</dbReference>
<dbReference type="STRING" id="1123269.NX02_04925"/>
<dbReference type="Proteomes" id="UP000018851">
    <property type="component" value="Chromosome"/>
</dbReference>
<accession>W0A6M5</accession>
<proteinExistence type="predicted"/>
<feature type="transmembrane region" description="Helical" evidence="6">
    <location>
        <begin position="309"/>
        <end position="331"/>
    </location>
</feature>
<gene>
    <name evidence="8" type="ORF">NX02_04925</name>
</gene>
<keyword evidence="3 6" id="KW-0812">Transmembrane</keyword>
<dbReference type="KEGG" id="ssan:NX02_04925"/>
<evidence type="ECO:0000256" key="5">
    <source>
        <dbReference type="ARBA" id="ARBA00023136"/>
    </source>
</evidence>
<dbReference type="InterPro" id="IPR036259">
    <property type="entry name" value="MFS_trans_sf"/>
</dbReference>
<dbReference type="GO" id="GO:0005886">
    <property type="term" value="C:plasma membrane"/>
    <property type="evidence" value="ECO:0007669"/>
    <property type="project" value="UniProtKB-SubCell"/>
</dbReference>
<evidence type="ECO:0000259" key="7">
    <source>
        <dbReference type="PROSITE" id="PS50850"/>
    </source>
</evidence>
<evidence type="ECO:0000256" key="1">
    <source>
        <dbReference type="ARBA" id="ARBA00004651"/>
    </source>
</evidence>
<evidence type="ECO:0000256" key="4">
    <source>
        <dbReference type="ARBA" id="ARBA00022989"/>
    </source>
</evidence>
<dbReference type="Gene3D" id="1.20.1250.20">
    <property type="entry name" value="MFS general substrate transporter like domains"/>
    <property type="match status" value="2"/>
</dbReference>
<evidence type="ECO:0000313" key="8">
    <source>
        <dbReference type="EMBL" id="AHE52726.1"/>
    </source>
</evidence>
<dbReference type="GO" id="GO:0022857">
    <property type="term" value="F:transmembrane transporter activity"/>
    <property type="evidence" value="ECO:0007669"/>
    <property type="project" value="InterPro"/>
</dbReference>
<sequence length="403" mass="40446">MDPRSAGAGGRGMKSNPAIVALSFGAFGIGVTEFAPMGMLPGMAADLGVSIPVAGLLVSGYAAGVMLGAPFMTLGTTRMPRKTLLIALMGIFTIGNLLSALAGSYGLLLFARVVTSLAHGAFFGVGSIVAASVVAPDRRAGAVAAMFMGLTIANVLGVPAAAWVGEAVGWRAVFFAIAAVGVLVMLALAKALPQVAGAGEIDVRRELRVMADRRVLTALGVTMLQSGAMFTVFTYIAPILRDATHASTAFVSAMLVVFGLGLTLGNWLGGRAADKSVRRTTIVGLVSLAVLLLAFAVTMHWPVPAAISIFLWGVATFALIPPLQLSVMQAAGDAPNLASSTNIGAFNLGNALGAAVGGAVIGAGLGYPAVAVAGAGMAIASLLLLLGMTAADAGSQRAVARPC</sequence>
<feature type="transmembrane region" description="Helical" evidence="6">
    <location>
        <begin position="249"/>
        <end position="269"/>
    </location>
</feature>
<name>W0A6M5_9SPHN</name>
<dbReference type="SUPFAM" id="SSF103473">
    <property type="entry name" value="MFS general substrate transporter"/>
    <property type="match status" value="1"/>
</dbReference>
<dbReference type="PATRIC" id="fig|1123269.5.peg.957"/>
<feature type="transmembrane region" description="Helical" evidence="6">
    <location>
        <begin position="369"/>
        <end position="391"/>
    </location>
</feature>
<feature type="transmembrane region" description="Helical" evidence="6">
    <location>
        <begin position="84"/>
        <end position="111"/>
    </location>
</feature>
<keyword evidence="2" id="KW-1003">Cell membrane</keyword>
<feature type="domain" description="Major facilitator superfamily (MFS) profile" evidence="7">
    <location>
        <begin position="18"/>
        <end position="392"/>
    </location>
</feature>
<keyword evidence="5 6" id="KW-0472">Membrane</keyword>
<protein>
    <recommendedName>
        <fullName evidence="7">Major facilitator superfamily (MFS) profile domain-containing protein</fullName>
    </recommendedName>
</protein>
<evidence type="ECO:0000313" key="9">
    <source>
        <dbReference type="Proteomes" id="UP000018851"/>
    </source>
</evidence>
<organism evidence="8 9">
    <name type="scientific">Sphingomonas sanxanigenens DSM 19645 = NX02</name>
    <dbReference type="NCBI Taxonomy" id="1123269"/>
    <lineage>
        <taxon>Bacteria</taxon>
        <taxon>Pseudomonadati</taxon>
        <taxon>Pseudomonadota</taxon>
        <taxon>Alphaproteobacteria</taxon>
        <taxon>Sphingomonadales</taxon>
        <taxon>Sphingomonadaceae</taxon>
        <taxon>Sphingomonas</taxon>
    </lineage>
</organism>
<evidence type="ECO:0000256" key="2">
    <source>
        <dbReference type="ARBA" id="ARBA00022475"/>
    </source>
</evidence>
<feature type="transmembrane region" description="Helical" evidence="6">
    <location>
        <begin position="51"/>
        <end position="72"/>
    </location>
</feature>
<dbReference type="EMBL" id="CP006644">
    <property type="protein sequence ID" value="AHE52726.1"/>
    <property type="molecule type" value="Genomic_DNA"/>
</dbReference>
<dbReference type="InterPro" id="IPR050189">
    <property type="entry name" value="MFS_Efflux_Transporters"/>
</dbReference>
<dbReference type="PANTHER" id="PTHR43124">
    <property type="entry name" value="PURINE EFFLUX PUMP PBUE"/>
    <property type="match status" value="1"/>
</dbReference>
<dbReference type="InterPro" id="IPR020846">
    <property type="entry name" value="MFS_dom"/>
</dbReference>
<feature type="transmembrane region" description="Helical" evidence="6">
    <location>
        <begin position="343"/>
        <end position="363"/>
    </location>
</feature>
<dbReference type="PANTHER" id="PTHR43124:SF8">
    <property type="entry name" value="INNER MEMBRANE TRANSPORT PROTEIN YDHP"/>
    <property type="match status" value="1"/>
</dbReference>
<evidence type="ECO:0000256" key="3">
    <source>
        <dbReference type="ARBA" id="ARBA00022692"/>
    </source>
</evidence>
<evidence type="ECO:0000256" key="6">
    <source>
        <dbReference type="SAM" id="Phobius"/>
    </source>
</evidence>
<feature type="transmembrane region" description="Helical" evidence="6">
    <location>
        <begin position="117"/>
        <end position="135"/>
    </location>
</feature>
<keyword evidence="9" id="KW-1185">Reference proteome</keyword>
<dbReference type="eggNOG" id="COG2814">
    <property type="taxonomic scope" value="Bacteria"/>
</dbReference>
<reference evidence="8 9" key="1">
    <citation type="submission" date="2013-07" db="EMBL/GenBank/DDBJ databases">
        <title>Completed genome of Sphingomonas sanxanigenens NX02.</title>
        <authorList>
            <person name="Ma T."/>
            <person name="Huang H."/>
            <person name="Wu M."/>
            <person name="Li X."/>
            <person name="Li G."/>
        </authorList>
    </citation>
    <scope>NUCLEOTIDE SEQUENCE [LARGE SCALE GENOMIC DNA]</scope>
    <source>
        <strain evidence="8 9">NX02</strain>
    </source>
</reference>
<feature type="transmembrane region" description="Helical" evidence="6">
    <location>
        <begin position="281"/>
        <end position="303"/>
    </location>
</feature>
<dbReference type="Pfam" id="PF07690">
    <property type="entry name" value="MFS_1"/>
    <property type="match status" value="1"/>
</dbReference>
<comment type="subcellular location">
    <subcellularLocation>
        <location evidence="1">Cell membrane</location>
        <topology evidence="1">Multi-pass membrane protein</topology>
    </subcellularLocation>
</comment>
<feature type="transmembrane region" description="Helical" evidence="6">
    <location>
        <begin position="215"/>
        <end position="237"/>
    </location>
</feature>
<dbReference type="HOGENOM" id="CLU_001265_61_2_5"/>
<dbReference type="AlphaFoldDB" id="W0A6M5"/>
<feature type="transmembrane region" description="Helical" evidence="6">
    <location>
        <begin position="20"/>
        <end position="39"/>
    </location>
</feature>
<keyword evidence="4 6" id="KW-1133">Transmembrane helix</keyword>